<keyword evidence="5 7" id="KW-1133">Transmembrane helix</keyword>
<evidence type="ECO:0000313" key="11">
    <source>
        <dbReference type="Proteomes" id="UP001071230"/>
    </source>
</evidence>
<reference evidence="9" key="2">
    <citation type="submission" date="2020-01" db="EMBL/GenBank/DDBJ databases">
        <authorList>
            <person name="Hornung B."/>
        </authorList>
    </citation>
    <scope>NUCLEOTIDE SEQUENCE</scope>
    <source>
        <strain evidence="9">PacBioINE</strain>
    </source>
</reference>
<dbReference type="InterPro" id="IPR035906">
    <property type="entry name" value="MetI-like_sf"/>
</dbReference>
<dbReference type="AlphaFoldDB" id="A0A8S0VYJ1"/>
<dbReference type="InterPro" id="IPR000515">
    <property type="entry name" value="MetI-like"/>
</dbReference>
<dbReference type="Gene3D" id="1.10.3720.10">
    <property type="entry name" value="MetI-like"/>
    <property type="match status" value="1"/>
</dbReference>
<feature type="transmembrane region" description="Helical" evidence="7">
    <location>
        <begin position="238"/>
        <end position="259"/>
    </location>
</feature>
<dbReference type="KEGG" id="aacx:DEACI_3896"/>
<dbReference type="Proteomes" id="UP001071230">
    <property type="component" value="Unassembled WGS sequence"/>
</dbReference>
<keyword evidence="3" id="KW-1003">Cell membrane</keyword>
<keyword evidence="2 7" id="KW-0813">Transport</keyword>
<evidence type="ECO:0000313" key="10">
    <source>
        <dbReference type="EMBL" id="CEJ05689.1"/>
    </source>
</evidence>
<evidence type="ECO:0000256" key="4">
    <source>
        <dbReference type="ARBA" id="ARBA00022692"/>
    </source>
</evidence>
<evidence type="ECO:0000256" key="7">
    <source>
        <dbReference type="RuleBase" id="RU363032"/>
    </source>
</evidence>
<reference evidence="10" key="1">
    <citation type="submission" date="2014-11" db="EMBL/GenBank/DDBJ databases">
        <authorList>
            <person name="Hornung B.V."/>
        </authorList>
    </citation>
    <scope>NUCLEOTIDE SEQUENCE</scope>
    <source>
        <strain evidence="10">INE</strain>
    </source>
</reference>
<evidence type="ECO:0000256" key="2">
    <source>
        <dbReference type="ARBA" id="ARBA00022448"/>
    </source>
</evidence>
<dbReference type="EMBL" id="LR746496">
    <property type="protein sequence ID" value="CAA7603073.1"/>
    <property type="molecule type" value="Genomic_DNA"/>
</dbReference>
<evidence type="ECO:0000256" key="1">
    <source>
        <dbReference type="ARBA" id="ARBA00004651"/>
    </source>
</evidence>
<feature type="transmembrane region" description="Helical" evidence="7">
    <location>
        <begin position="101"/>
        <end position="122"/>
    </location>
</feature>
<evidence type="ECO:0000313" key="9">
    <source>
        <dbReference type="EMBL" id="CAA7603073.1"/>
    </source>
</evidence>
<name>A0A8S0VYJ1_9FIRM</name>
<evidence type="ECO:0000256" key="6">
    <source>
        <dbReference type="ARBA" id="ARBA00023136"/>
    </source>
</evidence>
<feature type="transmembrane region" description="Helical" evidence="7">
    <location>
        <begin position="137"/>
        <end position="160"/>
    </location>
</feature>
<dbReference type="PANTHER" id="PTHR32243">
    <property type="entry name" value="MALTOSE TRANSPORT SYSTEM PERMEASE-RELATED"/>
    <property type="match status" value="1"/>
</dbReference>
<feature type="transmembrane region" description="Helical" evidence="7">
    <location>
        <begin position="7"/>
        <end position="29"/>
    </location>
</feature>
<evidence type="ECO:0000256" key="5">
    <source>
        <dbReference type="ARBA" id="ARBA00022989"/>
    </source>
</evidence>
<feature type="domain" description="ABC transmembrane type-1" evidence="8">
    <location>
        <begin position="68"/>
        <end position="259"/>
    </location>
</feature>
<dbReference type="Pfam" id="PF00528">
    <property type="entry name" value="BPD_transp_1"/>
    <property type="match status" value="1"/>
</dbReference>
<feature type="transmembrane region" description="Helical" evidence="7">
    <location>
        <begin position="209"/>
        <end position="231"/>
    </location>
</feature>
<dbReference type="RefSeq" id="WP_240986340.1">
    <property type="nucleotide sequence ID" value="NZ_CDGJ01000002.1"/>
</dbReference>
<dbReference type="InterPro" id="IPR050901">
    <property type="entry name" value="BP-dep_ABC_trans_perm"/>
</dbReference>
<accession>A0A8S0VYJ1</accession>
<keyword evidence="6 7" id="KW-0472">Membrane</keyword>
<dbReference type="PANTHER" id="PTHR32243:SF18">
    <property type="entry name" value="INNER MEMBRANE ABC TRANSPORTER PERMEASE PROTEIN YCJP"/>
    <property type="match status" value="1"/>
</dbReference>
<evidence type="ECO:0000259" key="8">
    <source>
        <dbReference type="PROSITE" id="PS50928"/>
    </source>
</evidence>
<feature type="transmembrane region" description="Helical" evidence="7">
    <location>
        <begin position="181"/>
        <end position="203"/>
    </location>
</feature>
<dbReference type="GO" id="GO:0055085">
    <property type="term" value="P:transmembrane transport"/>
    <property type="evidence" value="ECO:0007669"/>
    <property type="project" value="InterPro"/>
</dbReference>
<keyword evidence="11" id="KW-1185">Reference proteome</keyword>
<dbReference type="Proteomes" id="UP000836597">
    <property type="component" value="Chromosome"/>
</dbReference>
<dbReference type="EMBL" id="CDGJ01000002">
    <property type="protein sequence ID" value="CEJ05689.1"/>
    <property type="molecule type" value="Genomic_DNA"/>
</dbReference>
<feature type="transmembrane region" description="Helical" evidence="7">
    <location>
        <begin position="67"/>
        <end position="94"/>
    </location>
</feature>
<dbReference type="SUPFAM" id="SSF161098">
    <property type="entry name" value="MetI-like"/>
    <property type="match status" value="1"/>
</dbReference>
<evidence type="ECO:0000256" key="3">
    <source>
        <dbReference type="ARBA" id="ARBA00022475"/>
    </source>
</evidence>
<dbReference type="CDD" id="cd06261">
    <property type="entry name" value="TM_PBP2"/>
    <property type="match status" value="1"/>
</dbReference>
<protein>
    <submittedName>
        <fullName evidence="10">ABC transporter, membrane spanning protein (Sugar)</fullName>
    </submittedName>
    <submittedName>
        <fullName evidence="9">Binding-protein-dependent transport system inner membrane component</fullName>
    </submittedName>
</protein>
<proteinExistence type="inferred from homology"/>
<keyword evidence="4 7" id="KW-0812">Transmembrane</keyword>
<organism evidence="9">
    <name type="scientific">Acididesulfobacillus acetoxydans</name>
    <dbReference type="NCBI Taxonomy" id="1561005"/>
    <lineage>
        <taxon>Bacteria</taxon>
        <taxon>Bacillati</taxon>
        <taxon>Bacillota</taxon>
        <taxon>Clostridia</taxon>
        <taxon>Eubacteriales</taxon>
        <taxon>Peptococcaceae</taxon>
        <taxon>Acididesulfobacillus</taxon>
    </lineage>
</organism>
<gene>
    <name evidence="10" type="ORF">DEACI_0063</name>
    <name evidence="9" type="ORF">DEACI_3896</name>
</gene>
<dbReference type="PROSITE" id="PS50928">
    <property type="entry name" value="ABC_TM1"/>
    <property type="match status" value="1"/>
</dbReference>
<dbReference type="GO" id="GO:0005886">
    <property type="term" value="C:plasma membrane"/>
    <property type="evidence" value="ECO:0007669"/>
    <property type="project" value="UniProtKB-SubCell"/>
</dbReference>
<comment type="subcellular location">
    <subcellularLocation>
        <location evidence="1 7">Cell membrane</location>
        <topology evidence="1 7">Multi-pass membrane protein</topology>
    </subcellularLocation>
</comment>
<comment type="similarity">
    <text evidence="7">Belongs to the binding-protein-dependent transport system permease family.</text>
</comment>
<sequence length="274" mass="30148">MQNKRYYVGAYVQYIILALAFLGPVLWMVSSSFKNNVDITAYPPVILFKPTLNNYLNLFRVYPFGQYILNSFIITGFSTLLGLILGVPAAYAIARFRLNSIALLSLLARMAPGVLFLIPWYIISTSLHISSNDFADYLSLILAHCVITMPLVVWLMISYFESIPIDTEESAVIDGCSRWGLFFRIALPLSLPGLAVSTVLSFIFSWNYFLFALALANNATMPLTVIAFNFIGEGSADWGGLMAASTIISLPALILTIFAQKLLIKGLTAGAIKG</sequence>